<dbReference type="RefSeq" id="WP_380740526.1">
    <property type="nucleotide sequence ID" value="NZ_JBHTJP010000035.1"/>
</dbReference>
<comment type="pathway">
    <text evidence="3">Amino-acid biosynthesis; L-isoleucine biosynthesis; L-isoleucine from 2-oxobutanoate: step 4/4.</text>
</comment>
<dbReference type="InterPro" id="IPR018300">
    <property type="entry name" value="Aminotrans_IV_CS"/>
</dbReference>
<evidence type="ECO:0000256" key="5">
    <source>
        <dbReference type="ARBA" id="ARBA00005072"/>
    </source>
</evidence>
<organism evidence="18 19">
    <name type="scientific">Salinimicrobium gaetbulicola</name>
    <dbReference type="NCBI Taxonomy" id="999702"/>
    <lineage>
        <taxon>Bacteria</taxon>
        <taxon>Pseudomonadati</taxon>
        <taxon>Bacteroidota</taxon>
        <taxon>Flavobacteriia</taxon>
        <taxon>Flavobacteriales</taxon>
        <taxon>Flavobacteriaceae</taxon>
        <taxon>Salinimicrobium</taxon>
    </lineage>
</organism>
<comment type="pathway">
    <text evidence="4">Amino-acid biosynthesis; L-valine biosynthesis; L-valine from pyruvate: step 4/4.</text>
</comment>
<evidence type="ECO:0000256" key="15">
    <source>
        <dbReference type="RuleBase" id="RU004106"/>
    </source>
</evidence>
<evidence type="ECO:0000256" key="12">
    <source>
        <dbReference type="ARBA" id="ARBA00048212"/>
    </source>
</evidence>
<comment type="catalytic activity">
    <reaction evidence="14 17">
        <text>L-leucine + 2-oxoglutarate = 4-methyl-2-oxopentanoate + L-glutamate</text>
        <dbReference type="Rhea" id="RHEA:18321"/>
        <dbReference type="ChEBI" id="CHEBI:16810"/>
        <dbReference type="ChEBI" id="CHEBI:17865"/>
        <dbReference type="ChEBI" id="CHEBI:29985"/>
        <dbReference type="ChEBI" id="CHEBI:57427"/>
        <dbReference type="EC" id="2.6.1.42"/>
    </reaction>
</comment>
<comment type="pathway">
    <text evidence="5">Amino-acid biosynthesis; L-leucine biosynthesis; L-leucine from 3-methyl-2-oxobutanoate: step 4/4.</text>
</comment>
<evidence type="ECO:0000256" key="1">
    <source>
        <dbReference type="ARBA" id="ARBA00001933"/>
    </source>
</evidence>
<evidence type="ECO:0000256" key="8">
    <source>
        <dbReference type="ARBA" id="ARBA00022605"/>
    </source>
</evidence>
<keyword evidence="11 17" id="KW-0100">Branched-chain amino acid biosynthesis</keyword>
<dbReference type="InterPro" id="IPR033939">
    <property type="entry name" value="BCAT_family"/>
</dbReference>
<dbReference type="CDD" id="cd01557">
    <property type="entry name" value="BCAT_beta_family"/>
    <property type="match status" value="1"/>
</dbReference>
<dbReference type="PANTHER" id="PTHR11825">
    <property type="entry name" value="SUBGROUP IIII AMINOTRANSFERASE"/>
    <property type="match status" value="1"/>
</dbReference>
<evidence type="ECO:0000256" key="4">
    <source>
        <dbReference type="ARBA" id="ARBA00004931"/>
    </source>
</evidence>
<evidence type="ECO:0000313" key="19">
    <source>
        <dbReference type="Proteomes" id="UP001597100"/>
    </source>
</evidence>
<evidence type="ECO:0000256" key="6">
    <source>
        <dbReference type="ARBA" id="ARBA00009320"/>
    </source>
</evidence>
<comment type="catalytic activity">
    <reaction evidence="13 17">
        <text>L-isoleucine + 2-oxoglutarate = (S)-3-methyl-2-oxopentanoate + L-glutamate</text>
        <dbReference type="Rhea" id="RHEA:24801"/>
        <dbReference type="ChEBI" id="CHEBI:16810"/>
        <dbReference type="ChEBI" id="CHEBI:29985"/>
        <dbReference type="ChEBI" id="CHEBI:35146"/>
        <dbReference type="ChEBI" id="CHEBI:58045"/>
        <dbReference type="EC" id="2.6.1.42"/>
    </reaction>
</comment>
<dbReference type="InterPro" id="IPR043131">
    <property type="entry name" value="BCAT-like_N"/>
</dbReference>
<evidence type="ECO:0000256" key="16">
    <source>
        <dbReference type="RuleBase" id="RU004516"/>
    </source>
</evidence>
<keyword evidence="9 17" id="KW-0808">Transferase</keyword>
<comment type="caution">
    <text evidence="18">The sequence shown here is derived from an EMBL/GenBank/DDBJ whole genome shotgun (WGS) entry which is preliminary data.</text>
</comment>
<dbReference type="NCBIfam" id="NF009897">
    <property type="entry name" value="PRK13357.1"/>
    <property type="match status" value="1"/>
</dbReference>
<comment type="cofactor">
    <cofactor evidence="1 16">
        <name>pyridoxal 5'-phosphate</name>
        <dbReference type="ChEBI" id="CHEBI:597326"/>
    </cofactor>
</comment>
<name>A0ABW3IIT5_9FLAO</name>
<dbReference type="SUPFAM" id="SSF56752">
    <property type="entry name" value="D-aminoacid aminotransferase-like PLP-dependent enzymes"/>
    <property type="match status" value="1"/>
</dbReference>
<evidence type="ECO:0000256" key="10">
    <source>
        <dbReference type="ARBA" id="ARBA00022898"/>
    </source>
</evidence>
<keyword evidence="10 16" id="KW-0663">Pyridoxal phosphate</keyword>
<dbReference type="PIRSF" id="PIRSF006468">
    <property type="entry name" value="BCAT1"/>
    <property type="match status" value="1"/>
</dbReference>
<evidence type="ECO:0000256" key="3">
    <source>
        <dbReference type="ARBA" id="ARBA00004824"/>
    </source>
</evidence>
<evidence type="ECO:0000256" key="17">
    <source>
        <dbReference type="RuleBase" id="RU004517"/>
    </source>
</evidence>
<dbReference type="PANTHER" id="PTHR11825:SF44">
    <property type="entry name" value="BRANCHED-CHAIN-AMINO-ACID AMINOTRANSFERASE"/>
    <property type="match status" value="1"/>
</dbReference>
<comment type="similarity">
    <text evidence="6 15">Belongs to the class-IV pyridoxal-phosphate-dependent aminotransferase family.</text>
</comment>
<keyword evidence="7 17" id="KW-0032">Aminotransferase</keyword>
<dbReference type="InterPro" id="IPR043132">
    <property type="entry name" value="BCAT-like_C"/>
</dbReference>
<dbReference type="InterPro" id="IPR005786">
    <property type="entry name" value="B_amino_transII"/>
</dbReference>
<keyword evidence="8 17" id="KW-0028">Amino-acid biosynthesis</keyword>
<dbReference type="NCBIfam" id="TIGR01123">
    <property type="entry name" value="ilvE_II"/>
    <property type="match status" value="1"/>
</dbReference>
<comment type="catalytic activity">
    <reaction evidence="12 17">
        <text>L-valine + 2-oxoglutarate = 3-methyl-2-oxobutanoate + L-glutamate</text>
        <dbReference type="Rhea" id="RHEA:24813"/>
        <dbReference type="ChEBI" id="CHEBI:11851"/>
        <dbReference type="ChEBI" id="CHEBI:16810"/>
        <dbReference type="ChEBI" id="CHEBI:29985"/>
        <dbReference type="ChEBI" id="CHEBI:57762"/>
        <dbReference type="EC" id="2.6.1.42"/>
    </reaction>
</comment>
<comment type="function">
    <text evidence="2">Acts on leucine, isoleucine and valine.</text>
</comment>
<dbReference type="PROSITE" id="PS00770">
    <property type="entry name" value="AA_TRANSFER_CLASS_4"/>
    <property type="match status" value="1"/>
</dbReference>
<dbReference type="Gene3D" id="3.20.10.10">
    <property type="entry name" value="D-amino Acid Aminotransferase, subunit A, domain 2"/>
    <property type="match status" value="1"/>
</dbReference>
<dbReference type="GO" id="GO:0004084">
    <property type="term" value="F:branched-chain-amino-acid transaminase activity"/>
    <property type="evidence" value="ECO:0007669"/>
    <property type="project" value="UniProtKB-EC"/>
</dbReference>
<sequence length="357" mass="40365">MKNGLPDAIDVVEAKTSKIDAVDFENLVFGNVFTDHMMICDYVNGEWQNPVIKPYGPIELEPSAKVFHYGQAIFEGMKAFKDDQDQVWLFRPEDNFNRFNKSSVRLAIPEFPKEFFFEGLETLLNLDRDWIKKGFGNSLYIRPFVIATESGVSASPSKSYKFMIICSPAKAYYSGEVRVVFAEKFSRAADGGVGYAKAAGNYGAQFYPTNLAKEEGYQQIVWTDANTHEYLEEAGTMNIFFRVGDKLLTAPTSDRILDGVTRKSVITLAEEHGIPVEVRRVKVQEIVEAAEKGELKEIFGAGTAATINPVKGFGHQGKKFELPELEDSYATFFKKELMNIQYNKSEDKYGWRYLVKN</sequence>
<accession>A0ABW3IIT5</accession>
<evidence type="ECO:0000256" key="7">
    <source>
        <dbReference type="ARBA" id="ARBA00022576"/>
    </source>
</evidence>
<dbReference type="Gene3D" id="3.30.470.10">
    <property type="match status" value="1"/>
</dbReference>
<evidence type="ECO:0000256" key="9">
    <source>
        <dbReference type="ARBA" id="ARBA00022679"/>
    </source>
</evidence>
<dbReference type="EMBL" id="JBHTJP010000035">
    <property type="protein sequence ID" value="MFD0977881.1"/>
    <property type="molecule type" value="Genomic_DNA"/>
</dbReference>
<protein>
    <recommendedName>
        <fullName evidence="17">Branched-chain-amino-acid aminotransferase</fullName>
        <ecNumber evidence="17">2.6.1.42</ecNumber>
    </recommendedName>
</protein>
<reference evidence="19" key="1">
    <citation type="journal article" date="2019" name="Int. J. Syst. Evol. Microbiol.">
        <title>The Global Catalogue of Microorganisms (GCM) 10K type strain sequencing project: providing services to taxonomists for standard genome sequencing and annotation.</title>
        <authorList>
            <consortium name="The Broad Institute Genomics Platform"/>
            <consortium name="The Broad Institute Genome Sequencing Center for Infectious Disease"/>
            <person name="Wu L."/>
            <person name="Ma J."/>
        </authorList>
    </citation>
    <scope>NUCLEOTIDE SEQUENCE [LARGE SCALE GENOMIC DNA]</scope>
    <source>
        <strain evidence="19">CCUG 60898</strain>
    </source>
</reference>
<evidence type="ECO:0000256" key="11">
    <source>
        <dbReference type="ARBA" id="ARBA00023304"/>
    </source>
</evidence>
<evidence type="ECO:0000256" key="13">
    <source>
        <dbReference type="ARBA" id="ARBA00048798"/>
    </source>
</evidence>
<keyword evidence="19" id="KW-1185">Reference proteome</keyword>
<dbReference type="Proteomes" id="UP001597100">
    <property type="component" value="Unassembled WGS sequence"/>
</dbReference>
<proteinExistence type="inferred from homology"/>
<evidence type="ECO:0000256" key="2">
    <source>
        <dbReference type="ARBA" id="ARBA00003109"/>
    </source>
</evidence>
<gene>
    <name evidence="18" type="ORF">ACFQ1G_13875</name>
</gene>
<dbReference type="Pfam" id="PF01063">
    <property type="entry name" value="Aminotran_4"/>
    <property type="match status" value="1"/>
</dbReference>
<dbReference type="EC" id="2.6.1.42" evidence="17"/>
<evidence type="ECO:0000313" key="18">
    <source>
        <dbReference type="EMBL" id="MFD0977881.1"/>
    </source>
</evidence>
<evidence type="ECO:0000256" key="14">
    <source>
        <dbReference type="ARBA" id="ARBA00049229"/>
    </source>
</evidence>
<dbReference type="InterPro" id="IPR001544">
    <property type="entry name" value="Aminotrans_IV"/>
</dbReference>
<dbReference type="InterPro" id="IPR036038">
    <property type="entry name" value="Aminotransferase-like"/>
</dbReference>